<dbReference type="GO" id="GO:0016567">
    <property type="term" value="P:protein ubiquitination"/>
    <property type="evidence" value="ECO:0007669"/>
    <property type="project" value="TreeGrafter"/>
</dbReference>
<dbReference type="GO" id="GO:0061630">
    <property type="term" value="F:ubiquitin protein ligase activity"/>
    <property type="evidence" value="ECO:0007669"/>
    <property type="project" value="UniProtKB-EC"/>
</dbReference>
<dbReference type="Pfam" id="PF00632">
    <property type="entry name" value="HECT"/>
    <property type="match status" value="1"/>
</dbReference>
<dbReference type="SUPFAM" id="SSF56204">
    <property type="entry name" value="Hect, E3 ligase catalytic domain"/>
    <property type="match status" value="1"/>
</dbReference>
<dbReference type="FunFam" id="3.30.2160.10:FF:000001">
    <property type="entry name" value="E3 ubiquitin-protein ligase NEDD4-like"/>
    <property type="match status" value="1"/>
</dbReference>
<evidence type="ECO:0000259" key="8">
    <source>
        <dbReference type="PROSITE" id="PS50237"/>
    </source>
</evidence>
<keyword evidence="7" id="KW-1133">Transmembrane helix</keyword>
<dbReference type="Gene3D" id="3.90.1750.10">
    <property type="entry name" value="Hect, E3 ligase catalytic domains"/>
    <property type="match status" value="1"/>
</dbReference>
<dbReference type="Gene3D" id="3.30.2160.10">
    <property type="entry name" value="Hect, E3 ligase catalytic domain"/>
    <property type="match status" value="1"/>
</dbReference>
<evidence type="ECO:0000256" key="3">
    <source>
        <dbReference type="ARBA" id="ARBA00012485"/>
    </source>
</evidence>
<evidence type="ECO:0000256" key="6">
    <source>
        <dbReference type="PROSITE-ProRule" id="PRU00104"/>
    </source>
</evidence>
<organism evidence="9">
    <name type="scientific">Guillardia theta</name>
    <name type="common">Cryptophyte</name>
    <name type="synonym">Cryptomonas phi</name>
    <dbReference type="NCBI Taxonomy" id="55529"/>
    <lineage>
        <taxon>Eukaryota</taxon>
        <taxon>Cryptophyceae</taxon>
        <taxon>Pyrenomonadales</taxon>
        <taxon>Geminigeraceae</taxon>
        <taxon>Guillardia</taxon>
    </lineage>
</organism>
<accession>A0A7S4P3B5</accession>
<dbReference type="Gene3D" id="3.30.2410.10">
    <property type="entry name" value="Hect, E3 ligase catalytic domain"/>
    <property type="match status" value="1"/>
</dbReference>
<dbReference type="FunFam" id="3.30.2410.10:FF:000009">
    <property type="entry name" value="Probable E3 ubiquitin-protein ligase HECTD2"/>
    <property type="match status" value="1"/>
</dbReference>
<evidence type="ECO:0000256" key="2">
    <source>
        <dbReference type="ARBA" id="ARBA00004906"/>
    </source>
</evidence>
<dbReference type="InterPro" id="IPR035983">
    <property type="entry name" value="Hect_E3_ubiquitin_ligase"/>
</dbReference>
<dbReference type="AlphaFoldDB" id="A0A7S4P3B5"/>
<keyword evidence="4" id="KW-0808">Transferase</keyword>
<protein>
    <recommendedName>
        <fullName evidence="3">HECT-type E3 ubiquitin transferase</fullName>
        <ecNumber evidence="3">2.3.2.26</ecNumber>
    </recommendedName>
</protein>
<evidence type="ECO:0000313" key="9">
    <source>
        <dbReference type="EMBL" id="CAE2322363.1"/>
    </source>
</evidence>
<feature type="active site" description="Glycyl thioester intermediate" evidence="6">
    <location>
        <position position="790"/>
    </location>
</feature>
<sequence length="823" mass="92338">MKSPVCHHNKDLTGILNGSGRVKKKHINLFFLTFAIVTQCSFSAPLPLVTKSPEHPVTSNFRRVNGCDGVTCKTCSCYTSSCYCTVSFSNLIVDGVLNNPASSGSPTSSINAIRLTVSVGCASLLRPSTSISDITYSPNVVDKVVPISNSAVCSDCTSSSQIAYLEISQSTISSVKLANTPISVTVGKASACQTSSAPSSCQPCVNVTSYLDVQVYAEFSYVATNNGSPTRLLLGIVFAIVWTIIMVVPVIIWLRRRRSNSIEDPAGFQQLHVMMPTSRRSARRRAIRTRPRRFKAMKQVEWEGERGENRRRHGWVLSSSDIAEQSKEILERNSSILGRNAPAAVVCKLEDGWCKIVRATERGQPRKIQVSSEEIERESMQKEGYVLITLPQSVRYGQGVSGDIQVDIFGNIIPWSHCKESEDLRTKIDNFRTVLDNFRFSHFGNDRKELHISIERSTLWQSSFDTVMKLSNIDMLRTFHIQFVGEEGSDFGGVRREWYHLITLELVKPEYGLFEFSDESYLYQLASHIDSKAGETAVGAQAVVRGDLVKLLDFFSFAGKILAKCIVDQQICSVQFTTAVYKKLLLLPFTVEDLESVDRELYHSLEWVLECNADEEDLAMYMCVDTTDVDGNYITIDLVEGGRDIPVTEANKHQFVQKMINWRLVDRVAVQTDAFVAGFHSVLPLEYLQPFSAGDLELLLCGSTEIDIEDWKVNTLYKSGYSSESDIVGWFWELVRKMDNVERMRLLQFVTGTTAIPSRGFAHLQGSDGERRFSIMRVVDTRRLPQAHTCFNELVLPEYATQDEFEAKLLKAMEHVNDGILLR</sequence>
<comment type="pathway">
    <text evidence="2">Protein modification; protein ubiquitination.</text>
</comment>
<dbReference type="PANTHER" id="PTHR11254">
    <property type="entry name" value="HECT DOMAIN UBIQUITIN-PROTEIN LIGASE"/>
    <property type="match status" value="1"/>
</dbReference>
<dbReference type="GO" id="GO:0005737">
    <property type="term" value="C:cytoplasm"/>
    <property type="evidence" value="ECO:0007669"/>
    <property type="project" value="TreeGrafter"/>
</dbReference>
<dbReference type="EMBL" id="HBKN01036021">
    <property type="protein sequence ID" value="CAE2322363.1"/>
    <property type="molecule type" value="Transcribed_RNA"/>
</dbReference>
<proteinExistence type="predicted"/>
<dbReference type="InterPro" id="IPR000569">
    <property type="entry name" value="HECT_dom"/>
</dbReference>
<comment type="catalytic activity">
    <reaction evidence="1">
        <text>S-ubiquitinyl-[E2 ubiquitin-conjugating enzyme]-L-cysteine + [acceptor protein]-L-lysine = [E2 ubiquitin-conjugating enzyme]-L-cysteine + N(6)-ubiquitinyl-[acceptor protein]-L-lysine.</text>
        <dbReference type="EC" id="2.3.2.26"/>
    </reaction>
</comment>
<reference evidence="9" key="1">
    <citation type="submission" date="2021-01" db="EMBL/GenBank/DDBJ databases">
        <authorList>
            <person name="Corre E."/>
            <person name="Pelletier E."/>
            <person name="Niang G."/>
            <person name="Scheremetjew M."/>
            <person name="Finn R."/>
            <person name="Kale V."/>
            <person name="Holt S."/>
            <person name="Cochrane G."/>
            <person name="Meng A."/>
            <person name="Brown T."/>
            <person name="Cohen L."/>
        </authorList>
    </citation>
    <scope>NUCLEOTIDE SEQUENCE</scope>
    <source>
        <strain evidence="9">CCMP 2712</strain>
    </source>
</reference>
<evidence type="ECO:0000256" key="1">
    <source>
        <dbReference type="ARBA" id="ARBA00000885"/>
    </source>
</evidence>
<feature type="transmembrane region" description="Helical" evidence="7">
    <location>
        <begin position="232"/>
        <end position="254"/>
    </location>
</feature>
<dbReference type="PANTHER" id="PTHR11254:SF440">
    <property type="entry name" value="E3 UBIQUITIN-PROTEIN LIGASE NEDD-4"/>
    <property type="match status" value="1"/>
</dbReference>
<keyword evidence="7" id="KW-0472">Membrane</keyword>
<dbReference type="SMART" id="SM00119">
    <property type="entry name" value="HECTc"/>
    <property type="match status" value="1"/>
</dbReference>
<keyword evidence="7" id="KW-0812">Transmembrane</keyword>
<feature type="domain" description="HECT" evidence="8">
    <location>
        <begin position="471"/>
        <end position="823"/>
    </location>
</feature>
<dbReference type="EC" id="2.3.2.26" evidence="3"/>
<evidence type="ECO:0000256" key="4">
    <source>
        <dbReference type="ARBA" id="ARBA00022679"/>
    </source>
</evidence>
<evidence type="ECO:0000256" key="5">
    <source>
        <dbReference type="ARBA" id="ARBA00022786"/>
    </source>
</evidence>
<dbReference type="CDD" id="cd00078">
    <property type="entry name" value="HECTc"/>
    <property type="match status" value="1"/>
</dbReference>
<dbReference type="GO" id="GO:0006511">
    <property type="term" value="P:ubiquitin-dependent protein catabolic process"/>
    <property type="evidence" value="ECO:0007669"/>
    <property type="project" value="TreeGrafter"/>
</dbReference>
<dbReference type="PROSITE" id="PS50237">
    <property type="entry name" value="HECT"/>
    <property type="match status" value="1"/>
</dbReference>
<evidence type="ECO:0000256" key="7">
    <source>
        <dbReference type="SAM" id="Phobius"/>
    </source>
</evidence>
<dbReference type="InterPro" id="IPR050409">
    <property type="entry name" value="E3_ubiq-protein_ligase"/>
</dbReference>
<gene>
    <name evidence="9" type="ORF">GTHE00462_LOCUS28114</name>
</gene>
<name>A0A7S4P3B5_GUITH</name>
<keyword evidence="5 6" id="KW-0833">Ubl conjugation pathway</keyword>